<evidence type="ECO:0000313" key="7">
    <source>
        <dbReference type="RefSeq" id="XP_030384479.1"/>
    </source>
</evidence>
<dbReference type="AlphaFoldDB" id="A0A6J2U818"/>
<reference evidence="7" key="1">
    <citation type="submission" date="2025-08" db="UniProtKB">
        <authorList>
            <consortium name="RefSeq"/>
        </authorList>
    </citation>
    <scope>IDENTIFICATION</scope>
    <source>
        <strain evidence="7">11010-0011.00</strain>
        <tissue evidence="7">Whole body</tissue>
    </source>
</reference>
<sequence>MKRHNARKALVSNALAAAAAEAVATPSTLDGAVLYVDVVKNMPKPDPVPQSPPPPPEFSIFHEDFPALPGARAGRNSRPSTSPVVPDDWTAMLSDNDETGEEEEEEGVGGPMQSLASDTSPGASGEDEDDPESGHSPAATHSSESCASGSGCVSDSSSNHELCSSTCECQSVCENKLANEEVPDLNNDDDNGSIQNESKSGSSNSASSNSVVSYYRNIEFLPQLYEYLTMHGRLGSSYIFDLEFLSAGQRARSESRSIMTKLVGLQAPTTTGTIPPPGLGFFPRMRSNSTGMPLGGVSFNTVEPGDGDDWVKFDTKVMPGNVFGLRGLAESLGTAQRSPLFMSGVYGYDALRLNVDLLSDGGEMHPAFGGSLHGGRRNPYEVPYDVPADYHISGLLGLPQPKIDQMQVELLFYFFYTFPCDVMQLLAAAELAERGWRFHKYERLWVRRQSDNPNYFFRGAIEVGEYNYFNMVQWKILPRHFELDPDHIEKTYLKEEIQEKYGFHPQMSY</sequence>
<feature type="region of interest" description="Disordered" evidence="4">
    <location>
        <begin position="44"/>
        <end position="151"/>
    </location>
</feature>
<evidence type="ECO:0000256" key="4">
    <source>
        <dbReference type="SAM" id="MobiDB-lite"/>
    </source>
</evidence>
<dbReference type="InterPro" id="IPR040168">
    <property type="entry name" value="Not2/3/5"/>
</dbReference>
<dbReference type="GO" id="GO:0006355">
    <property type="term" value="P:regulation of DNA-templated transcription"/>
    <property type="evidence" value="ECO:0007669"/>
    <property type="project" value="InterPro"/>
</dbReference>
<proteinExistence type="inferred from homology"/>
<dbReference type="PANTHER" id="PTHR23326">
    <property type="entry name" value="CCR4 NOT-RELATED"/>
    <property type="match status" value="1"/>
</dbReference>
<evidence type="ECO:0000259" key="5">
    <source>
        <dbReference type="Pfam" id="PF04153"/>
    </source>
</evidence>
<dbReference type="Pfam" id="PF04153">
    <property type="entry name" value="NOT2_3_5_C"/>
    <property type="match status" value="1"/>
</dbReference>
<evidence type="ECO:0000256" key="2">
    <source>
        <dbReference type="ARBA" id="ARBA00023015"/>
    </source>
</evidence>
<evidence type="ECO:0000256" key="1">
    <source>
        <dbReference type="ARBA" id="ARBA00007682"/>
    </source>
</evidence>
<keyword evidence="2" id="KW-0805">Transcription regulation</keyword>
<feature type="compositionally biased region" description="Acidic residues" evidence="4">
    <location>
        <begin position="95"/>
        <end position="107"/>
    </location>
</feature>
<protein>
    <submittedName>
        <fullName evidence="7">Uncharacterized protein LOC115631785</fullName>
    </submittedName>
</protein>
<keyword evidence="6" id="KW-1185">Reference proteome</keyword>
<organism evidence="6 7">
    <name type="scientific">Drosophila lebanonensis</name>
    <name type="common">Fruit fly</name>
    <name type="synonym">Scaptodrosophila lebanonensis</name>
    <dbReference type="NCBI Taxonomy" id="7225"/>
    <lineage>
        <taxon>Eukaryota</taxon>
        <taxon>Metazoa</taxon>
        <taxon>Ecdysozoa</taxon>
        <taxon>Arthropoda</taxon>
        <taxon>Hexapoda</taxon>
        <taxon>Insecta</taxon>
        <taxon>Pterygota</taxon>
        <taxon>Neoptera</taxon>
        <taxon>Endopterygota</taxon>
        <taxon>Diptera</taxon>
        <taxon>Brachycera</taxon>
        <taxon>Muscomorpha</taxon>
        <taxon>Ephydroidea</taxon>
        <taxon>Drosophilidae</taxon>
        <taxon>Scaptodrosophila</taxon>
    </lineage>
</organism>
<gene>
    <name evidence="7" type="primary">LOC115631785</name>
</gene>
<dbReference type="InterPro" id="IPR038635">
    <property type="entry name" value="CCR4-NOT_su2/3/5_C_sf"/>
</dbReference>
<dbReference type="OrthoDB" id="25391at2759"/>
<feature type="region of interest" description="Disordered" evidence="4">
    <location>
        <begin position="181"/>
        <end position="208"/>
    </location>
</feature>
<accession>A0A6J2U818</accession>
<feature type="compositionally biased region" description="Low complexity" evidence="4">
    <location>
        <begin position="193"/>
        <end position="208"/>
    </location>
</feature>
<evidence type="ECO:0000256" key="3">
    <source>
        <dbReference type="ARBA" id="ARBA00023163"/>
    </source>
</evidence>
<evidence type="ECO:0000313" key="6">
    <source>
        <dbReference type="Proteomes" id="UP000504634"/>
    </source>
</evidence>
<dbReference type="Proteomes" id="UP000504634">
    <property type="component" value="Unplaced"/>
</dbReference>
<feature type="domain" description="NOT2/NOT3/NOT5 C-terminal" evidence="5">
    <location>
        <begin position="377"/>
        <end position="487"/>
    </location>
</feature>
<feature type="compositionally biased region" description="Pro residues" evidence="4">
    <location>
        <begin position="44"/>
        <end position="57"/>
    </location>
</feature>
<dbReference type="Gene3D" id="2.30.30.1020">
    <property type="entry name" value="CCR4-NOT complex subunit 2/3/5, C-terminal domain"/>
    <property type="match status" value="1"/>
</dbReference>
<dbReference type="RefSeq" id="XP_030384479.1">
    <property type="nucleotide sequence ID" value="XM_030528619.1"/>
</dbReference>
<dbReference type="InterPro" id="IPR007282">
    <property type="entry name" value="NOT2/3/5_C"/>
</dbReference>
<dbReference type="GO" id="GO:2000036">
    <property type="term" value="P:regulation of stem cell population maintenance"/>
    <property type="evidence" value="ECO:0007669"/>
    <property type="project" value="UniProtKB-ARBA"/>
</dbReference>
<name>A0A6J2U818_DROLE</name>
<dbReference type="GO" id="GO:0030015">
    <property type="term" value="C:CCR4-NOT core complex"/>
    <property type="evidence" value="ECO:0007669"/>
    <property type="project" value="InterPro"/>
</dbReference>
<dbReference type="GeneID" id="115631785"/>
<feature type="compositionally biased region" description="Acidic residues" evidence="4">
    <location>
        <begin position="181"/>
        <end position="191"/>
    </location>
</feature>
<comment type="similarity">
    <text evidence="1">Belongs to the CNOT2/3/5 family.</text>
</comment>
<keyword evidence="3" id="KW-0804">Transcription</keyword>